<dbReference type="OrthoDB" id="9805770at2"/>
<keyword evidence="12" id="KW-0670">Pyruvate</keyword>
<feature type="domain" description="Lipoyl-binding" evidence="10">
    <location>
        <begin position="2"/>
        <end position="78"/>
    </location>
</feature>
<feature type="region of interest" description="Disordered" evidence="9">
    <location>
        <begin position="84"/>
        <end position="158"/>
    </location>
</feature>
<dbReference type="PANTHER" id="PTHR23151:SF90">
    <property type="entry name" value="DIHYDROLIPOYLLYSINE-RESIDUE ACETYLTRANSFERASE COMPONENT OF PYRUVATE DEHYDROGENASE COMPLEX, MITOCHONDRIAL-RELATED"/>
    <property type="match status" value="1"/>
</dbReference>
<comment type="cofactor">
    <cofactor evidence="8">
        <name>(R)-lipoate</name>
        <dbReference type="ChEBI" id="CHEBI:83088"/>
    </cofactor>
    <text evidence="8">Binds 1 lipoyl cofactor covalently.</text>
</comment>
<protein>
    <recommendedName>
        <fullName evidence="8">Acetyltransferase component of pyruvate dehydrogenase complex</fullName>
        <ecNumber evidence="8">2.3.1.12</ecNumber>
    </recommendedName>
</protein>
<dbReference type="SUPFAM" id="SSF51230">
    <property type="entry name" value="Single hybrid motif"/>
    <property type="match status" value="1"/>
</dbReference>
<keyword evidence="4 8" id="KW-0450">Lipoyl</keyword>
<evidence type="ECO:0000256" key="8">
    <source>
        <dbReference type="RuleBase" id="RU361137"/>
    </source>
</evidence>
<comment type="function">
    <text evidence="6">The pyruvate dehydrogenase complex catalyzes the overall conversion of pyruvate to acetyl-CoA and CO(2). It contains multiple copies of three enzymatic components: pyruvate dehydrogenase (E1), dihydrolipoamide acetyltransferase (E2) and lipoamide dehydrogenase (E3).</text>
</comment>
<gene>
    <name evidence="12" type="ORF">FF100_16615</name>
</gene>
<comment type="subunit">
    <text evidence="2">Forms a 24-polypeptide structural core with octahedral symmetry.</text>
</comment>
<keyword evidence="5 8" id="KW-0012">Acyltransferase</keyword>
<dbReference type="InterPro" id="IPR023213">
    <property type="entry name" value="CAT-like_dom_sf"/>
</dbReference>
<reference evidence="12 13" key="1">
    <citation type="submission" date="2019-06" db="EMBL/GenBank/DDBJ databases">
        <title>Genome of Methylobacterium sp. 17Sr1-39.</title>
        <authorList>
            <person name="Seo T."/>
        </authorList>
    </citation>
    <scope>NUCLEOTIDE SEQUENCE [LARGE SCALE GENOMIC DNA]</scope>
    <source>
        <strain evidence="12 13">17Sr1-39</strain>
    </source>
</reference>
<comment type="caution">
    <text evidence="12">The sequence shown here is derived from an EMBL/GenBank/DDBJ whole genome shotgun (WGS) entry which is preliminary data.</text>
</comment>
<dbReference type="InterPro" id="IPR003016">
    <property type="entry name" value="2-oxoA_DH_lipoyl-BS"/>
</dbReference>
<feature type="region of interest" description="Disordered" evidence="9">
    <location>
        <begin position="202"/>
        <end position="234"/>
    </location>
</feature>
<feature type="domain" description="Peripheral subunit-binding (PSBD)" evidence="11">
    <location>
        <begin position="161"/>
        <end position="198"/>
    </location>
</feature>
<dbReference type="InterPro" id="IPR000089">
    <property type="entry name" value="Biotin_lipoyl"/>
</dbReference>
<dbReference type="SUPFAM" id="SSF52777">
    <property type="entry name" value="CoA-dependent acyltransferases"/>
    <property type="match status" value="1"/>
</dbReference>
<comment type="catalytic activity">
    <reaction evidence="7 8">
        <text>N(6)-[(R)-dihydrolipoyl]-L-lysyl-[protein] + acetyl-CoA = N(6)-[(R)-S(8)-acetyldihydrolipoyl]-L-lysyl-[protein] + CoA</text>
        <dbReference type="Rhea" id="RHEA:17017"/>
        <dbReference type="Rhea" id="RHEA-COMP:10475"/>
        <dbReference type="Rhea" id="RHEA-COMP:10478"/>
        <dbReference type="ChEBI" id="CHEBI:57287"/>
        <dbReference type="ChEBI" id="CHEBI:57288"/>
        <dbReference type="ChEBI" id="CHEBI:83100"/>
        <dbReference type="ChEBI" id="CHEBI:83111"/>
        <dbReference type="EC" id="2.3.1.12"/>
    </reaction>
</comment>
<dbReference type="CDD" id="cd06849">
    <property type="entry name" value="lipoyl_domain"/>
    <property type="match status" value="1"/>
</dbReference>
<evidence type="ECO:0000313" key="13">
    <source>
        <dbReference type="Proteomes" id="UP000305267"/>
    </source>
</evidence>
<evidence type="ECO:0000256" key="5">
    <source>
        <dbReference type="ARBA" id="ARBA00023315"/>
    </source>
</evidence>
<dbReference type="EMBL" id="VDDA01000006">
    <property type="protein sequence ID" value="TNC12437.1"/>
    <property type="molecule type" value="Genomic_DNA"/>
</dbReference>
<evidence type="ECO:0000256" key="3">
    <source>
        <dbReference type="ARBA" id="ARBA00022679"/>
    </source>
</evidence>
<dbReference type="Pfam" id="PF00198">
    <property type="entry name" value="2-oxoacid_dh"/>
    <property type="match status" value="1"/>
</dbReference>
<comment type="similarity">
    <text evidence="1 8">Belongs to the 2-oxoacid dehydrogenase family.</text>
</comment>
<dbReference type="EC" id="2.3.1.12" evidence="8"/>
<evidence type="ECO:0000259" key="11">
    <source>
        <dbReference type="PROSITE" id="PS51826"/>
    </source>
</evidence>
<organism evidence="12 13">
    <name type="scientific">Methylobacterium terricola</name>
    <dbReference type="NCBI Taxonomy" id="2583531"/>
    <lineage>
        <taxon>Bacteria</taxon>
        <taxon>Pseudomonadati</taxon>
        <taxon>Pseudomonadota</taxon>
        <taxon>Alphaproteobacteria</taxon>
        <taxon>Hyphomicrobiales</taxon>
        <taxon>Methylobacteriaceae</taxon>
        <taxon>Methylobacterium</taxon>
    </lineage>
</organism>
<dbReference type="Gene3D" id="4.10.320.10">
    <property type="entry name" value="E3-binding domain"/>
    <property type="match status" value="1"/>
</dbReference>
<name>A0A5C4LGT3_9HYPH</name>
<dbReference type="RefSeq" id="WP_139036790.1">
    <property type="nucleotide sequence ID" value="NZ_VDDA01000006.1"/>
</dbReference>
<dbReference type="GO" id="GO:0004742">
    <property type="term" value="F:dihydrolipoyllysine-residue acetyltransferase activity"/>
    <property type="evidence" value="ECO:0007669"/>
    <property type="project" value="UniProtKB-UniRule"/>
</dbReference>
<dbReference type="InterPro" id="IPR006257">
    <property type="entry name" value="LAT1"/>
</dbReference>
<dbReference type="Proteomes" id="UP000305267">
    <property type="component" value="Unassembled WGS sequence"/>
</dbReference>
<evidence type="ECO:0000256" key="9">
    <source>
        <dbReference type="SAM" id="MobiDB-lite"/>
    </source>
</evidence>
<evidence type="ECO:0000256" key="4">
    <source>
        <dbReference type="ARBA" id="ARBA00022823"/>
    </source>
</evidence>
<dbReference type="Pfam" id="PF00364">
    <property type="entry name" value="Biotin_lipoyl"/>
    <property type="match status" value="1"/>
</dbReference>
<dbReference type="Pfam" id="PF02817">
    <property type="entry name" value="E3_binding"/>
    <property type="match status" value="1"/>
</dbReference>
<evidence type="ECO:0000256" key="6">
    <source>
        <dbReference type="ARBA" id="ARBA00025211"/>
    </source>
</evidence>
<evidence type="ECO:0000313" key="12">
    <source>
        <dbReference type="EMBL" id="TNC12437.1"/>
    </source>
</evidence>
<dbReference type="InterPro" id="IPR011053">
    <property type="entry name" value="Single_hybrid_motif"/>
</dbReference>
<sequence length="496" mass="51154">MPINVLMPALSPTMEKGNLAKWLKKEGDTVKSGDVLAEIETDKATMEVEAVDEGVLARIVVPEGTADVPVNDLIALIAEEGEDPKSVQAGGNGKDKAQAPATAETSEGAKTRAPAGNETPGGGTMSYERVDTAPEGARPAADQAGAKPNGAAGHADGGRLFASPLARRIAKQEGLDLGAVQGSGPHGRIIERDVRAAIEGGTAKAGAAKPAAQPAQGGQAPRQAPGSEALPDAALPAKPATTAGAALPLGLTAKQVMGMFEPGSYEEVPLDGMRKTIAKRLVESKQTVPHFYLSLDVELDALLSLREQVNAGATKDKDGKPAFKISVNDFVIKALALALQRVPAANSVWAEDRILRFRHSDVGVAVAIDGGLFTPVIRRAEQKTLSTISAEMKDLAARARTKKLKPDEYQGGTTAVSNLGMFGIKSFGAVINPPHGTILAVGAGEARVVAKNGAPAVVQAMTVTLSCDHRVVDGALGAELLAAFKGLIESPMGMLV</sequence>
<dbReference type="InterPro" id="IPR036625">
    <property type="entry name" value="E3-bd_dom_sf"/>
</dbReference>
<proteinExistence type="inferred from homology"/>
<dbReference type="NCBIfam" id="TIGR01349">
    <property type="entry name" value="PDHac_trf_mito"/>
    <property type="match status" value="1"/>
</dbReference>
<accession>A0A5C4LGT3</accession>
<dbReference type="PROSITE" id="PS51826">
    <property type="entry name" value="PSBD"/>
    <property type="match status" value="1"/>
</dbReference>
<dbReference type="PROSITE" id="PS00189">
    <property type="entry name" value="LIPOYL"/>
    <property type="match status" value="1"/>
</dbReference>
<dbReference type="FunFam" id="3.30.559.10:FF:000003">
    <property type="entry name" value="Acetyltransferase component of pyruvate dehydrogenase complex"/>
    <property type="match status" value="1"/>
</dbReference>
<dbReference type="InterPro" id="IPR045257">
    <property type="entry name" value="E2/Pdx1"/>
</dbReference>
<evidence type="ECO:0000259" key="10">
    <source>
        <dbReference type="PROSITE" id="PS50968"/>
    </source>
</evidence>
<evidence type="ECO:0000256" key="1">
    <source>
        <dbReference type="ARBA" id="ARBA00007317"/>
    </source>
</evidence>
<dbReference type="SUPFAM" id="SSF47005">
    <property type="entry name" value="Peripheral subunit-binding domain of 2-oxo acid dehydrogenase complex"/>
    <property type="match status" value="1"/>
</dbReference>
<dbReference type="AlphaFoldDB" id="A0A5C4LGT3"/>
<dbReference type="InterPro" id="IPR004167">
    <property type="entry name" value="PSBD"/>
</dbReference>
<dbReference type="GO" id="GO:0006086">
    <property type="term" value="P:pyruvate decarboxylation to acetyl-CoA"/>
    <property type="evidence" value="ECO:0007669"/>
    <property type="project" value="InterPro"/>
</dbReference>
<dbReference type="GO" id="GO:0045254">
    <property type="term" value="C:pyruvate dehydrogenase complex"/>
    <property type="evidence" value="ECO:0007669"/>
    <property type="project" value="UniProtKB-UniRule"/>
</dbReference>
<dbReference type="Gene3D" id="3.30.559.10">
    <property type="entry name" value="Chloramphenicol acetyltransferase-like domain"/>
    <property type="match status" value="1"/>
</dbReference>
<dbReference type="PANTHER" id="PTHR23151">
    <property type="entry name" value="DIHYDROLIPOAMIDE ACETYL/SUCCINYL-TRANSFERASE-RELATED"/>
    <property type="match status" value="1"/>
</dbReference>
<dbReference type="Gene3D" id="2.40.50.100">
    <property type="match status" value="1"/>
</dbReference>
<dbReference type="FunFam" id="2.40.50.100:FF:000010">
    <property type="entry name" value="Acetyltransferase component of pyruvate dehydrogenase complex"/>
    <property type="match status" value="1"/>
</dbReference>
<keyword evidence="13" id="KW-1185">Reference proteome</keyword>
<evidence type="ECO:0000256" key="7">
    <source>
        <dbReference type="ARBA" id="ARBA00048370"/>
    </source>
</evidence>
<keyword evidence="3 8" id="KW-0808">Transferase</keyword>
<dbReference type="InterPro" id="IPR001078">
    <property type="entry name" value="2-oxoacid_DH_actylTfrase"/>
</dbReference>
<dbReference type="PROSITE" id="PS50968">
    <property type="entry name" value="BIOTINYL_LIPOYL"/>
    <property type="match status" value="1"/>
</dbReference>
<evidence type="ECO:0000256" key="2">
    <source>
        <dbReference type="ARBA" id="ARBA00011484"/>
    </source>
</evidence>